<dbReference type="CDD" id="cd08422">
    <property type="entry name" value="PBP2_CrgA_like"/>
    <property type="match status" value="1"/>
</dbReference>
<dbReference type="Proteomes" id="UP000192408">
    <property type="component" value="Unassembled WGS sequence"/>
</dbReference>
<dbReference type="Pfam" id="PF03466">
    <property type="entry name" value="LysR_substrate"/>
    <property type="match status" value="1"/>
</dbReference>
<dbReference type="InterPro" id="IPR058163">
    <property type="entry name" value="LysR-type_TF_proteobact-type"/>
</dbReference>
<dbReference type="GO" id="GO:0003700">
    <property type="term" value="F:DNA-binding transcription factor activity"/>
    <property type="evidence" value="ECO:0007669"/>
    <property type="project" value="InterPro"/>
</dbReference>
<dbReference type="InterPro" id="IPR005119">
    <property type="entry name" value="LysR_subst-bd"/>
</dbReference>
<keyword evidence="4" id="KW-0804">Transcription</keyword>
<organism evidence="6 7">
    <name type="scientific">Pasteurella testudinis DSM 23072</name>
    <dbReference type="NCBI Taxonomy" id="1122938"/>
    <lineage>
        <taxon>Bacteria</taxon>
        <taxon>Pseudomonadati</taxon>
        <taxon>Pseudomonadota</taxon>
        <taxon>Gammaproteobacteria</taxon>
        <taxon>Pasteurellales</taxon>
        <taxon>Pasteurellaceae</taxon>
        <taxon>Pasteurella</taxon>
    </lineage>
</organism>
<name>A0A1W1V785_9PAST</name>
<dbReference type="GO" id="GO:0006351">
    <property type="term" value="P:DNA-templated transcription"/>
    <property type="evidence" value="ECO:0007669"/>
    <property type="project" value="TreeGrafter"/>
</dbReference>
<dbReference type="AlphaFoldDB" id="A0A1W1V785"/>
<dbReference type="GO" id="GO:0043565">
    <property type="term" value="F:sequence-specific DNA binding"/>
    <property type="evidence" value="ECO:0007669"/>
    <property type="project" value="TreeGrafter"/>
</dbReference>
<keyword evidence="7" id="KW-1185">Reference proteome</keyword>
<evidence type="ECO:0000256" key="1">
    <source>
        <dbReference type="ARBA" id="ARBA00009437"/>
    </source>
</evidence>
<evidence type="ECO:0000256" key="3">
    <source>
        <dbReference type="ARBA" id="ARBA00023125"/>
    </source>
</evidence>
<accession>A0A1W1V785</accession>
<evidence type="ECO:0000313" key="7">
    <source>
        <dbReference type="Proteomes" id="UP000192408"/>
    </source>
</evidence>
<dbReference type="PRINTS" id="PR00039">
    <property type="entry name" value="HTHLYSR"/>
</dbReference>
<comment type="similarity">
    <text evidence="1">Belongs to the LysR transcriptional regulatory family.</text>
</comment>
<reference evidence="7" key="1">
    <citation type="submission" date="2017-04" db="EMBL/GenBank/DDBJ databases">
        <authorList>
            <person name="Varghese N."/>
            <person name="Submissions S."/>
        </authorList>
    </citation>
    <scope>NUCLEOTIDE SEQUENCE [LARGE SCALE GENOMIC DNA]</scope>
    <source>
        <strain evidence="7">DSM 23072</strain>
    </source>
</reference>
<evidence type="ECO:0000256" key="4">
    <source>
        <dbReference type="ARBA" id="ARBA00023163"/>
    </source>
</evidence>
<dbReference type="PROSITE" id="PS50931">
    <property type="entry name" value="HTH_LYSR"/>
    <property type="match status" value="1"/>
</dbReference>
<dbReference type="EMBL" id="FWWV01000057">
    <property type="protein sequence ID" value="SMB89222.1"/>
    <property type="molecule type" value="Genomic_DNA"/>
</dbReference>
<dbReference type="RefSeq" id="WP_084257937.1">
    <property type="nucleotide sequence ID" value="NZ_FWWV01000057.1"/>
</dbReference>
<dbReference type="PANTHER" id="PTHR30537:SF72">
    <property type="entry name" value="LYSR FAMILY TRANSCRIPTIONAL REGULATOR"/>
    <property type="match status" value="1"/>
</dbReference>
<dbReference type="InterPro" id="IPR036388">
    <property type="entry name" value="WH-like_DNA-bd_sf"/>
</dbReference>
<dbReference type="SUPFAM" id="SSF53850">
    <property type="entry name" value="Periplasmic binding protein-like II"/>
    <property type="match status" value="1"/>
</dbReference>
<proteinExistence type="inferred from homology"/>
<dbReference type="FunFam" id="1.10.10.10:FF:000001">
    <property type="entry name" value="LysR family transcriptional regulator"/>
    <property type="match status" value="1"/>
</dbReference>
<dbReference type="Gene3D" id="3.40.190.290">
    <property type="match status" value="1"/>
</dbReference>
<feature type="domain" description="HTH lysR-type" evidence="5">
    <location>
        <begin position="11"/>
        <end position="60"/>
    </location>
</feature>
<dbReference type="SUPFAM" id="SSF46785">
    <property type="entry name" value="Winged helix' DNA-binding domain"/>
    <property type="match status" value="1"/>
</dbReference>
<dbReference type="STRING" id="1122938.SAMN05660772_01323"/>
<gene>
    <name evidence="6" type="ORF">SAMN05660772_01323</name>
</gene>
<evidence type="ECO:0000313" key="6">
    <source>
        <dbReference type="EMBL" id="SMB89222.1"/>
    </source>
</evidence>
<dbReference type="Pfam" id="PF00126">
    <property type="entry name" value="HTH_1"/>
    <property type="match status" value="1"/>
</dbReference>
<keyword evidence="3 6" id="KW-0238">DNA-binding</keyword>
<dbReference type="InterPro" id="IPR000847">
    <property type="entry name" value="LysR_HTH_N"/>
</dbReference>
<evidence type="ECO:0000259" key="5">
    <source>
        <dbReference type="PROSITE" id="PS50931"/>
    </source>
</evidence>
<protein>
    <submittedName>
        <fullName evidence="6">DNA-binding transcriptional regulator, LysR family</fullName>
    </submittedName>
</protein>
<dbReference type="PANTHER" id="PTHR30537">
    <property type="entry name" value="HTH-TYPE TRANSCRIPTIONAL REGULATOR"/>
    <property type="match status" value="1"/>
</dbReference>
<keyword evidence="2" id="KW-0805">Transcription regulation</keyword>
<evidence type="ECO:0000256" key="2">
    <source>
        <dbReference type="ARBA" id="ARBA00023015"/>
    </source>
</evidence>
<dbReference type="InterPro" id="IPR036390">
    <property type="entry name" value="WH_DNA-bd_sf"/>
</dbReference>
<sequence>MIQQLKNITSFVQAAESGSFTLAAQQLDLSPAAVSRNVAMLEQHLQVRLFNRTTRSLSLTDEGQAFAVRAKQILTLLDEAAAHVQSNRRAVAGTVKMSMANVIARRLVMPLIPELQRCYPHIDVEINFDDQMIDFVQGGYDLVLRVGVLENSTLVARHICRLHNVLAASPAYLAACGTPQNVADLARHRLIARRFSSGKLKLWQFRQGDSGIYPYEFPRRILTLSDPESIADAAVNGLGIAEVRGYIARQALQSGRLLPILPAAYHSDDSPLVLQYPHRTLLAPRVQAVVDFLLQKLAQQPDLQRF</sequence>
<dbReference type="Gene3D" id="1.10.10.10">
    <property type="entry name" value="Winged helix-like DNA-binding domain superfamily/Winged helix DNA-binding domain"/>
    <property type="match status" value="1"/>
</dbReference>